<dbReference type="PROSITE" id="PS00092">
    <property type="entry name" value="N6_MTASE"/>
    <property type="match status" value="1"/>
</dbReference>
<dbReference type="EMBL" id="JAFJMO010000008">
    <property type="protein sequence ID" value="KAJ8268880.1"/>
    <property type="molecule type" value="Genomic_DNA"/>
</dbReference>
<dbReference type="InterPro" id="IPR041370">
    <property type="entry name" value="Mlase_EEF1AKMT1/ZCCHC4"/>
</dbReference>
<evidence type="ECO:0000313" key="19">
    <source>
        <dbReference type="Proteomes" id="UP001152803"/>
    </source>
</evidence>
<evidence type="ECO:0000256" key="7">
    <source>
        <dbReference type="ARBA" id="ARBA00022691"/>
    </source>
</evidence>
<evidence type="ECO:0000256" key="10">
    <source>
        <dbReference type="ARBA" id="ARBA00022833"/>
    </source>
</evidence>
<dbReference type="SUPFAM" id="SSF161245">
    <property type="entry name" value="Zinc hairpin stack"/>
    <property type="match status" value="1"/>
</dbReference>
<evidence type="ECO:0000313" key="18">
    <source>
        <dbReference type="EMBL" id="KAJ8268880.1"/>
    </source>
</evidence>
<dbReference type="PANTHER" id="PTHR13493">
    <property type="entry name" value="ZINC FINGER CCHC DOMAIN-CONTAINING"/>
    <property type="match status" value="1"/>
</dbReference>
<evidence type="ECO:0000256" key="12">
    <source>
        <dbReference type="ARBA" id="ARBA00032078"/>
    </source>
</evidence>
<dbReference type="GO" id="GO:0003676">
    <property type="term" value="F:nucleic acid binding"/>
    <property type="evidence" value="ECO:0007669"/>
    <property type="project" value="InterPro"/>
</dbReference>
<dbReference type="GO" id="GO:0008988">
    <property type="term" value="F:rRNA (adenine-N6-)-methyltransferase activity"/>
    <property type="evidence" value="ECO:0007669"/>
    <property type="project" value="InterPro"/>
</dbReference>
<evidence type="ECO:0000256" key="11">
    <source>
        <dbReference type="ARBA" id="ARBA00023242"/>
    </source>
</evidence>
<evidence type="ECO:0000256" key="14">
    <source>
        <dbReference type="ARBA" id="ARBA00049767"/>
    </source>
</evidence>
<name>A0A9Q1DGI2_CONCO</name>
<gene>
    <name evidence="18" type="ORF">COCON_G00114870</name>
</gene>
<sequence length="495" mass="56419">MDSEFSDGEGFGIEVILRDTEEEKGPCCPHGPTLLFEKQGGGETQGRRFYACSACRDRKDCSFFQWEDEKVSQARLLAREKENQSKQPPFSHQEYCSRFQEFVSLPLDRRRFCQECQLLLLPNEWSAHATHRALGDDITVARLRRPSLLLRPLENKKSNAQYLFADRSCHFLLDLLAGLGFGKLLCVGTPRLHELVKIRNQEAGNKALKSLLLDIDFRYAQFYGEEEFCHYNMFNHHFFNPERAEAVFKAFLSEEGPEKVVMVTDPPFGGLVKPLAHSFSRISDAWKTLQTSESCSQEMPMVWIFPYFFESRILQCLPSFSMLDYQVDYDNHPLYKHGKTGRRQSPVRLFTNLCPRSVVLPESEGYRFCSLCERFVSSGNQHCPICNACTSKDGRGWRHCTLCNKCVKPSWLHCAVCGHCALPDHPCGRSQTGCFTCSSLKHKHRACPHSGKRREDRGHTAGRRPGANLSKHTANRVAAKKGKPSPHTSKARKVT</sequence>
<dbReference type="InterPro" id="IPR002052">
    <property type="entry name" value="DNA_methylase_N6_adenine_CS"/>
</dbReference>
<comment type="similarity">
    <text evidence="3">Belongs to the ZCCHC4 family.</text>
</comment>
<keyword evidence="6" id="KW-0808">Transferase</keyword>
<accession>A0A9Q1DGI2</accession>
<keyword evidence="4" id="KW-0963">Cytoplasm</keyword>
<proteinExistence type="inferred from homology"/>
<keyword evidence="10" id="KW-0862">Zinc</keyword>
<dbReference type="Proteomes" id="UP001152803">
    <property type="component" value="Unassembled WGS sequence"/>
</dbReference>
<feature type="domain" description="GRF-type" evidence="17">
    <location>
        <begin position="28"/>
        <end position="70"/>
    </location>
</feature>
<evidence type="ECO:0000256" key="6">
    <source>
        <dbReference type="ARBA" id="ARBA00022679"/>
    </source>
</evidence>
<keyword evidence="7" id="KW-0949">S-adenosyl-L-methionine</keyword>
<feature type="region of interest" description="Disordered" evidence="16">
    <location>
        <begin position="446"/>
        <end position="495"/>
    </location>
</feature>
<evidence type="ECO:0000259" key="17">
    <source>
        <dbReference type="PROSITE" id="PS51999"/>
    </source>
</evidence>
<dbReference type="PROSITE" id="PS50216">
    <property type="entry name" value="DHHC"/>
    <property type="match status" value="1"/>
</dbReference>
<keyword evidence="19" id="KW-1185">Reference proteome</keyword>
<dbReference type="PROSITE" id="PS51999">
    <property type="entry name" value="ZF_GRF"/>
    <property type="match status" value="1"/>
</dbReference>
<comment type="caution">
    <text evidence="18">The sequence shown here is derived from an EMBL/GenBank/DDBJ whole genome shotgun (WGS) entry which is preliminary data.</text>
</comment>
<evidence type="ECO:0000256" key="2">
    <source>
        <dbReference type="ARBA" id="ARBA00004604"/>
    </source>
</evidence>
<dbReference type="PANTHER" id="PTHR13493:SF3">
    <property type="entry name" value="RRNA N6-ADENOSINE-METHYLTRANSFERASE ZCCHC4"/>
    <property type="match status" value="1"/>
</dbReference>
<evidence type="ECO:0000256" key="4">
    <source>
        <dbReference type="ARBA" id="ARBA00022490"/>
    </source>
</evidence>
<evidence type="ECO:0000256" key="13">
    <source>
        <dbReference type="ARBA" id="ARBA00046086"/>
    </source>
</evidence>
<reference evidence="18" key="1">
    <citation type="journal article" date="2023" name="Science">
        <title>Genome structures resolve the early diversification of teleost fishes.</title>
        <authorList>
            <person name="Parey E."/>
            <person name="Louis A."/>
            <person name="Montfort J."/>
            <person name="Bouchez O."/>
            <person name="Roques C."/>
            <person name="Iampietro C."/>
            <person name="Lluch J."/>
            <person name="Castinel A."/>
            <person name="Donnadieu C."/>
            <person name="Desvignes T."/>
            <person name="Floi Bucao C."/>
            <person name="Jouanno E."/>
            <person name="Wen M."/>
            <person name="Mejri S."/>
            <person name="Dirks R."/>
            <person name="Jansen H."/>
            <person name="Henkel C."/>
            <person name="Chen W.J."/>
            <person name="Zahm M."/>
            <person name="Cabau C."/>
            <person name="Klopp C."/>
            <person name="Thompson A.W."/>
            <person name="Robinson-Rechavi M."/>
            <person name="Braasch I."/>
            <person name="Lecointre G."/>
            <person name="Bobe J."/>
            <person name="Postlethwait J.H."/>
            <person name="Berthelot C."/>
            <person name="Roest Crollius H."/>
            <person name="Guiguen Y."/>
        </authorList>
    </citation>
    <scope>NUCLEOTIDE SEQUENCE</scope>
    <source>
        <strain evidence="18">Concon-B</strain>
    </source>
</reference>
<evidence type="ECO:0000256" key="3">
    <source>
        <dbReference type="ARBA" id="ARBA00008246"/>
    </source>
</evidence>
<dbReference type="Pfam" id="PF06839">
    <property type="entry name" value="Zn_ribbon_GRF"/>
    <property type="match status" value="1"/>
</dbReference>
<comment type="subcellular location">
    <subcellularLocation>
        <location evidence="1">Cytoplasm</location>
    </subcellularLocation>
    <subcellularLocation>
        <location evidence="2">Nucleus</location>
        <location evidence="2">Nucleolus</location>
    </subcellularLocation>
</comment>
<evidence type="ECO:0000256" key="5">
    <source>
        <dbReference type="ARBA" id="ARBA00022603"/>
    </source>
</evidence>
<dbReference type="OrthoDB" id="431817at2759"/>
<keyword evidence="9 15" id="KW-0863">Zinc-finger</keyword>
<keyword evidence="8" id="KW-0479">Metal-binding</keyword>
<evidence type="ECO:0000256" key="15">
    <source>
        <dbReference type="PROSITE-ProRule" id="PRU01343"/>
    </source>
</evidence>
<keyword evidence="5" id="KW-0489">Methyltransferase</keyword>
<dbReference type="InterPro" id="IPR037275">
    <property type="entry name" value="Znf_CTCHY_sf"/>
</dbReference>
<evidence type="ECO:0000256" key="16">
    <source>
        <dbReference type="SAM" id="MobiDB-lite"/>
    </source>
</evidence>
<dbReference type="InterPro" id="IPR010666">
    <property type="entry name" value="Znf_GRF"/>
</dbReference>
<evidence type="ECO:0000256" key="1">
    <source>
        <dbReference type="ARBA" id="ARBA00004496"/>
    </source>
</evidence>
<protein>
    <recommendedName>
        <fullName evidence="14">rRNA N(6)-adenosine-methyltransferase ZCCHC4</fullName>
    </recommendedName>
    <alternativeName>
        <fullName evidence="12">Zinc finger CCHC domain-containing protein 4</fullName>
    </alternativeName>
</protein>
<dbReference type="GO" id="GO:0005730">
    <property type="term" value="C:nucleolus"/>
    <property type="evidence" value="ECO:0007669"/>
    <property type="project" value="UniProtKB-SubCell"/>
</dbReference>
<dbReference type="GO" id="GO:0008270">
    <property type="term" value="F:zinc ion binding"/>
    <property type="evidence" value="ECO:0007669"/>
    <property type="project" value="UniProtKB-KW"/>
</dbReference>
<evidence type="ECO:0000256" key="9">
    <source>
        <dbReference type="ARBA" id="ARBA00022771"/>
    </source>
</evidence>
<feature type="compositionally biased region" description="Basic residues" evidence="16">
    <location>
        <begin position="478"/>
        <end position="495"/>
    </location>
</feature>
<comment type="function">
    <text evidence="13">rRNA N6-methyltransferase that specifically methylates the adenine in position 4220 of 28S rRNA. N6-methylation of adenine(4220) in 28S rRNA is required for translation.</text>
</comment>
<organism evidence="18 19">
    <name type="scientific">Conger conger</name>
    <name type="common">Conger eel</name>
    <name type="synonym">Muraena conger</name>
    <dbReference type="NCBI Taxonomy" id="82655"/>
    <lineage>
        <taxon>Eukaryota</taxon>
        <taxon>Metazoa</taxon>
        <taxon>Chordata</taxon>
        <taxon>Craniata</taxon>
        <taxon>Vertebrata</taxon>
        <taxon>Euteleostomi</taxon>
        <taxon>Actinopterygii</taxon>
        <taxon>Neopterygii</taxon>
        <taxon>Teleostei</taxon>
        <taxon>Anguilliformes</taxon>
        <taxon>Congridae</taxon>
        <taxon>Conger</taxon>
    </lineage>
</organism>
<dbReference type="AlphaFoldDB" id="A0A9Q1DGI2"/>
<dbReference type="Pfam" id="PF10237">
    <property type="entry name" value="N6-adenineMlase"/>
    <property type="match status" value="1"/>
</dbReference>
<dbReference type="InterPro" id="IPR039846">
    <property type="entry name" value="ZCCHC4"/>
</dbReference>
<evidence type="ECO:0000256" key="8">
    <source>
        <dbReference type="ARBA" id="ARBA00022723"/>
    </source>
</evidence>
<keyword evidence="11" id="KW-0539">Nucleus</keyword>
<dbReference type="GO" id="GO:0005737">
    <property type="term" value="C:cytoplasm"/>
    <property type="evidence" value="ECO:0007669"/>
    <property type="project" value="UniProtKB-SubCell"/>
</dbReference>